<evidence type="ECO:0000256" key="1">
    <source>
        <dbReference type="SAM" id="Phobius"/>
    </source>
</evidence>
<name>A0A9Q2ZM97_9MICO</name>
<feature type="transmembrane region" description="Helical" evidence="1">
    <location>
        <begin position="58"/>
        <end position="79"/>
    </location>
</feature>
<dbReference type="EMBL" id="JAHEWX010000004">
    <property type="protein sequence ID" value="MBT1541264.1"/>
    <property type="molecule type" value="Genomic_DNA"/>
</dbReference>
<dbReference type="AlphaFoldDB" id="A0A9Q2ZM97"/>
<comment type="caution">
    <text evidence="2">The sequence shown here is derived from an EMBL/GenBank/DDBJ whole genome shotgun (WGS) entry which is preliminary data.</text>
</comment>
<dbReference type="Proteomes" id="UP000709437">
    <property type="component" value="Unassembled WGS sequence"/>
</dbReference>
<gene>
    <name evidence="2" type="ORF">KK103_05765</name>
</gene>
<keyword evidence="1" id="KW-0812">Transmembrane</keyword>
<keyword evidence="1" id="KW-1133">Transmembrane helix</keyword>
<sequence length="138" mass="14959">MSMQPTGGAPAPSPVLVSIGSVGVTQDRIVTPSGTWPAAQVNITAQDQSSSTSHIPTWAIVMTVITVWFFLLGLLFLLAKERRTQGNVSVSIWAANGQSHTEFVQVFSEEQRVDVFNRVSYAQNIIGQARWRESAAGN</sequence>
<dbReference type="RefSeq" id="WP_042539144.1">
    <property type="nucleotide sequence ID" value="NZ_JAHEWX010000004.1"/>
</dbReference>
<proteinExistence type="predicted"/>
<dbReference type="GeneID" id="99622318"/>
<reference evidence="2" key="1">
    <citation type="submission" date="2021-05" db="EMBL/GenBank/DDBJ databases">
        <title>Whole genome sequence of Curtobacterium flaccumfaciens pv. flaccumfaciens strain CFBP 3417.</title>
        <authorList>
            <person name="Osdaghi E."/>
            <person name="Taghouti G."/>
            <person name="Portier P."/>
            <person name="Fazliarab A."/>
            <person name="Taghavi S.M."/>
            <person name="Briand M."/>
            <person name="Le-Saux M."/>
            <person name="Jacques M.-A."/>
        </authorList>
    </citation>
    <scope>NUCLEOTIDE SEQUENCE</scope>
    <source>
        <strain evidence="2">CFBP 3417</strain>
    </source>
</reference>
<protein>
    <submittedName>
        <fullName evidence="2">Uncharacterized protein</fullName>
    </submittedName>
</protein>
<keyword evidence="1" id="KW-0472">Membrane</keyword>
<evidence type="ECO:0000313" key="2">
    <source>
        <dbReference type="EMBL" id="MBT1541264.1"/>
    </source>
</evidence>
<evidence type="ECO:0000313" key="3">
    <source>
        <dbReference type="Proteomes" id="UP000709437"/>
    </source>
</evidence>
<organism evidence="2 3">
    <name type="scientific">Curtobacterium flaccumfaciens pv. flaccumfaciens</name>
    <dbReference type="NCBI Taxonomy" id="138532"/>
    <lineage>
        <taxon>Bacteria</taxon>
        <taxon>Bacillati</taxon>
        <taxon>Actinomycetota</taxon>
        <taxon>Actinomycetes</taxon>
        <taxon>Micrococcales</taxon>
        <taxon>Microbacteriaceae</taxon>
        <taxon>Curtobacterium</taxon>
    </lineage>
</organism>
<accession>A0A9Q2ZM97</accession>